<gene>
    <name evidence="10" type="ORF">CCUS01_12261</name>
</gene>
<evidence type="ECO:0000256" key="4">
    <source>
        <dbReference type="ARBA" id="ARBA00022827"/>
    </source>
</evidence>
<comment type="caution">
    <text evidence="10">The sequence shown here is derived from an EMBL/GenBank/DDBJ whole genome shotgun (WGS) entry which is preliminary data.</text>
</comment>
<dbReference type="GO" id="GO:0033539">
    <property type="term" value="P:fatty acid beta-oxidation using acyl-CoA dehydrogenase"/>
    <property type="evidence" value="ECO:0007669"/>
    <property type="project" value="TreeGrafter"/>
</dbReference>
<comment type="similarity">
    <text evidence="2 6">Belongs to the acyl-CoA dehydrogenase family.</text>
</comment>
<dbReference type="InterPro" id="IPR009075">
    <property type="entry name" value="AcylCo_DH/oxidase_C"/>
</dbReference>
<dbReference type="EMBL" id="MPDP01000317">
    <property type="protein sequence ID" value="KAK1446628.1"/>
    <property type="molecule type" value="Genomic_DNA"/>
</dbReference>
<evidence type="ECO:0000259" key="7">
    <source>
        <dbReference type="Pfam" id="PF00441"/>
    </source>
</evidence>
<dbReference type="Pfam" id="PF00441">
    <property type="entry name" value="Acyl-CoA_dh_1"/>
    <property type="match status" value="1"/>
</dbReference>
<dbReference type="InterPro" id="IPR036250">
    <property type="entry name" value="AcylCo_DH-like_C"/>
</dbReference>
<evidence type="ECO:0000256" key="6">
    <source>
        <dbReference type="RuleBase" id="RU362125"/>
    </source>
</evidence>
<dbReference type="SUPFAM" id="SSF56645">
    <property type="entry name" value="Acyl-CoA dehydrogenase NM domain-like"/>
    <property type="match status" value="1"/>
</dbReference>
<dbReference type="Pfam" id="PF02771">
    <property type="entry name" value="Acyl-CoA_dh_N"/>
    <property type="match status" value="1"/>
</dbReference>
<evidence type="ECO:0000256" key="1">
    <source>
        <dbReference type="ARBA" id="ARBA00001974"/>
    </source>
</evidence>
<evidence type="ECO:0000256" key="5">
    <source>
        <dbReference type="ARBA" id="ARBA00023002"/>
    </source>
</evidence>
<dbReference type="FunFam" id="2.40.110.10:FF:000002">
    <property type="entry name" value="Acyl-CoA dehydrogenase fadE12"/>
    <property type="match status" value="1"/>
</dbReference>
<evidence type="ECO:0000256" key="3">
    <source>
        <dbReference type="ARBA" id="ARBA00022630"/>
    </source>
</evidence>
<dbReference type="InterPro" id="IPR013786">
    <property type="entry name" value="AcylCoA_DH/ox_N"/>
</dbReference>
<dbReference type="SUPFAM" id="SSF47203">
    <property type="entry name" value="Acyl-CoA dehydrogenase C-terminal domain-like"/>
    <property type="match status" value="1"/>
</dbReference>
<comment type="cofactor">
    <cofactor evidence="1 6">
        <name>FAD</name>
        <dbReference type="ChEBI" id="CHEBI:57692"/>
    </cofactor>
</comment>
<organism evidence="10 11">
    <name type="scientific">Colletotrichum cuscutae</name>
    <dbReference type="NCBI Taxonomy" id="1209917"/>
    <lineage>
        <taxon>Eukaryota</taxon>
        <taxon>Fungi</taxon>
        <taxon>Dikarya</taxon>
        <taxon>Ascomycota</taxon>
        <taxon>Pezizomycotina</taxon>
        <taxon>Sordariomycetes</taxon>
        <taxon>Hypocreomycetidae</taxon>
        <taxon>Glomerellales</taxon>
        <taxon>Glomerellaceae</taxon>
        <taxon>Colletotrichum</taxon>
        <taxon>Colletotrichum acutatum species complex</taxon>
    </lineage>
</organism>
<dbReference type="GO" id="GO:0005737">
    <property type="term" value="C:cytoplasm"/>
    <property type="evidence" value="ECO:0007669"/>
    <property type="project" value="TreeGrafter"/>
</dbReference>
<protein>
    <recommendedName>
        <fullName evidence="12">Acyl-CoA dehydrogenase</fullName>
    </recommendedName>
</protein>
<dbReference type="Proteomes" id="UP001239213">
    <property type="component" value="Unassembled WGS sequence"/>
</dbReference>
<feature type="domain" description="Acyl-CoA dehydrogenase/oxidase C-terminal" evidence="7">
    <location>
        <begin position="298"/>
        <end position="455"/>
    </location>
</feature>
<dbReference type="GO" id="GO:0050660">
    <property type="term" value="F:flavin adenine dinucleotide binding"/>
    <property type="evidence" value="ECO:0007669"/>
    <property type="project" value="InterPro"/>
</dbReference>
<keyword evidence="4 6" id="KW-0274">FAD</keyword>
<dbReference type="InterPro" id="IPR037069">
    <property type="entry name" value="AcylCoA_DH/ox_N_sf"/>
</dbReference>
<dbReference type="InterPro" id="IPR006091">
    <property type="entry name" value="Acyl-CoA_Oxase/DH_mid-dom"/>
</dbReference>
<dbReference type="InterPro" id="IPR046373">
    <property type="entry name" value="Acyl-CoA_Oxase/DH_mid-dom_sf"/>
</dbReference>
<evidence type="ECO:0000259" key="9">
    <source>
        <dbReference type="Pfam" id="PF02771"/>
    </source>
</evidence>
<dbReference type="Gene3D" id="1.20.140.10">
    <property type="entry name" value="Butyryl-CoA Dehydrogenase, subunit A, domain 3"/>
    <property type="match status" value="1"/>
</dbReference>
<evidence type="ECO:0000259" key="8">
    <source>
        <dbReference type="Pfam" id="PF02770"/>
    </source>
</evidence>
<dbReference type="Pfam" id="PF02770">
    <property type="entry name" value="Acyl-CoA_dh_M"/>
    <property type="match status" value="1"/>
</dbReference>
<sequence length="472" mass="52255">MPDELPELRCYIDRISDACLPHSPDILPTHEQTDIMSQIPFADPPWLRGLPSPYFNDSHRRFQVACRKFLDENLHKDAMEWETAEDVPADLFTTFAKGNFLIPALPAPLPVEWLHKLGVTHMPGEVPVDEWDALHTMIYSDEMSRSGLAGPPGSLTTGMAFGVPPLLHYANTDVQNRFLPDLLLGRKRTCIAITEPDAGSDVANITTTAELKGNEYIINGAKKWITNGVMADFATIAVRTGSEDSGGKGISLLVVPLANQPGVSRRRLKVAGQIVAGTSYLEFDDVRVPRENLIGKENEGMKYIMHNFNHERMFISVGVTRQARVALSAAFAYCMQRRAFDKTLIEQPVVRHRLAKCGAILESQYAWVESFAFQLSKMPKKTADEELGGLTALCKANAGIVLDECARCAVLLFGGNGYTRTGKGEIAEKIYREVPGARIPGGSEDVLLDLAIRQLTKRFRAETEKEKTKSKI</sequence>
<evidence type="ECO:0008006" key="12">
    <source>
        <dbReference type="Google" id="ProtNLM"/>
    </source>
</evidence>
<dbReference type="PANTHER" id="PTHR48083">
    <property type="entry name" value="MEDIUM-CHAIN SPECIFIC ACYL-COA DEHYDROGENASE, MITOCHONDRIAL-RELATED"/>
    <property type="match status" value="1"/>
</dbReference>
<evidence type="ECO:0000256" key="2">
    <source>
        <dbReference type="ARBA" id="ARBA00009347"/>
    </source>
</evidence>
<dbReference type="GO" id="GO:0003995">
    <property type="term" value="F:acyl-CoA dehydrogenase activity"/>
    <property type="evidence" value="ECO:0007669"/>
    <property type="project" value="TreeGrafter"/>
</dbReference>
<dbReference type="InterPro" id="IPR009100">
    <property type="entry name" value="AcylCoA_DH/oxidase_NM_dom_sf"/>
</dbReference>
<name>A0AAI9XFM8_9PEZI</name>
<accession>A0AAI9XFM8</accession>
<evidence type="ECO:0000313" key="11">
    <source>
        <dbReference type="Proteomes" id="UP001239213"/>
    </source>
</evidence>
<dbReference type="PANTHER" id="PTHR48083:SF15">
    <property type="entry name" value="ACYL-COA DEHYDROGENASE APDG"/>
    <property type="match status" value="1"/>
</dbReference>
<keyword evidence="3 6" id="KW-0285">Flavoprotein</keyword>
<reference evidence="10" key="1">
    <citation type="submission" date="2016-11" db="EMBL/GenBank/DDBJ databases">
        <title>The genome sequence of Colletotrichum cuscutae.</title>
        <authorList>
            <person name="Baroncelli R."/>
        </authorList>
    </citation>
    <scope>NUCLEOTIDE SEQUENCE</scope>
    <source>
        <strain evidence="10">IMI 304802</strain>
    </source>
</reference>
<dbReference type="InterPro" id="IPR050741">
    <property type="entry name" value="Acyl-CoA_dehydrogenase"/>
</dbReference>
<dbReference type="Gene3D" id="2.40.110.10">
    <property type="entry name" value="Butyryl-CoA Dehydrogenase, subunit A, domain 2"/>
    <property type="match status" value="1"/>
</dbReference>
<feature type="domain" description="Acyl-CoA oxidase/dehydrogenase middle" evidence="8">
    <location>
        <begin position="190"/>
        <end position="286"/>
    </location>
</feature>
<proteinExistence type="inferred from homology"/>
<keyword evidence="11" id="KW-1185">Reference proteome</keyword>
<dbReference type="AlphaFoldDB" id="A0AAI9XFM8"/>
<feature type="domain" description="Acyl-CoA dehydrogenase/oxidase N-terminal" evidence="9">
    <location>
        <begin position="57"/>
        <end position="185"/>
    </location>
</feature>
<evidence type="ECO:0000313" key="10">
    <source>
        <dbReference type="EMBL" id="KAK1446628.1"/>
    </source>
</evidence>
<keyword evidence="5 6" id="KW-0560">Oxidoreductase</keyword>
<dbReference type="Gene3D" id="1.10.540.10">
    <property type="entry name" value="Acyl-CoA dehydrogenase/oxidase, N-terminal domain"/>
    <property type="match status" value="1"/>
</dbReference>